<reference evidence="2 3" key="1">
    <citation type="journal article" date="2013" name="PLoS Genet.">
        <title>Comparative genome structure, secondary metabolite, and effector coding capacity across Cochliobolus pathogens.</title>
        <authorList>
            <person name="Condon B.J."/>
            <person name="Leng Y."/>
            <person name="Wu D."/>
            <person name="Bushley K.E."/>
            <person name="Ohm R.A."/>
            <person name="Otillar R."/>
            <person name="Martin J."/>
            <person name="Schackwitz W."/>
            <person name="Grimwood J."/>
            <person name="MohdZainudin N."/>
            <person name="Xue C."/>
            <person name="Wang R."/>
            <person name="Manning V.A."/>
            <person name="Dhillon B."/>
            <person name="Tu Z.J."/>
            <person name="Steffenson B.J."/>
            <person name="Salamov A."/>
            <person name="Sun H."/>
            <person name="Lowry S."/>
            <person name="LaButti K."/>
            <person name="Han J."/>
            <person name="Copeland A."/>
            <person name="Lindquist E."/>
            <person name="Barry K."/>
            <person name="Schmutz J."/>
            <person name="Baker S.E."/>
            <person name="Ciuffetti L.M."/>
            <person name="Grigoriev I.V."/>
            <person name="Zhong S."/>
            <person name="Turgeon B.G."/>
        </authorList>
    </citation>
    <scope>NUCLEOTIDE SEQUENCE [LARGE SCALE GENOMIC DNA]</scope>
    <source>
        <strain evidence="2 3">FI3</strain>
    </source>
</reference>
<dbReference type="HOGENOM" id="CLU_1864778_0_0_1"/>
<accession>W7ECW1</accession>
<protein>
    <submittedName>
        <fullName evidence="2">Uncharacterized protein</fullName>
    </submittedName>
</protein>
<feature type="compositionally biased region" description="Polar residues" evidence="1">
    <location>
        <begin position="40"/>
        <end position="51"/>
    </location>
</feature>
<evidence type="ECO:0000313" key="2">
    <source>
        <dbReference type="EMBL" id="EUN28313.1"/>
    </source>
</evidence>
<dbReference type="Proteomes" id="UP000054337">
    <property type="component" value="Unassembled WGS sequence"/>
</dbReference>
<keyword evidence="3" id="KW-1185">Reference proteome</keyword>
<evidence type="ECO:0000313" key="3">
    <source>
        <dbReference type="Proteomes" id="UP000054337"/>
    </source>
</evidence>
<dbReference type="RefSeq" id="XP_014557803.1">
    <property type="nucleotide sequence ID" value="XM_014702317.1"/>
</dbReference>
<sequence>MLGLKVLVYLGKKEKIRNQESCFVRQTSSASAQLCKKPNTKQPNSKPTQPASRRLRSLLETHASTLRDRHTTHIVDATAYDVVHPSPFTRSHSLPSRTANLRQSTAKKISGLGFARLIPGPHLTAVSQIHTAVQCKS</sequence>
<name>W7ECW1_BIPV3</name>
<dbReference type="AlphaFoldDB" id="W7ECW1"/>
<organism evidence="2 3">
    <name type="scientific">Bipolaris victoriae (strain FI3)</name>
    <name type="common">Victoria blight of oats agent</name>
    <name type="synonym">Cochliobolus victoriae</name>
    <dbReference type="NCBI Taxonomy" id="930091"/>
    <lineage>
        <taxon>Eukaryota</taxon>
        <taxon>Fungi</taxon>
        <taxon>Dikarya</taxon>
        <taxon>Ascomycota</taxon>
        <taxon>Pezizomycotina</taxon>
        <taxon>Dothideomycetes</taxon>
        <taxon>Pleosporomycetidae</taxon>
        <taxon>Pleosporales</taxon>
        <taxon>Pleosporineae</taxon>
        <taxon>Pleosporaceae</taxon>
        <taxon>Bipolaris</taxon>
    </lineage>
</organism>
<gene>
    <name evidence="2" type="ORF">COCVIDRAFT_15009</name>
</gene>
<feature type="region of interest" description="Disordered" evidence="1">
    <location>
        <begin position="32"/>
        <end position="53"/>
    </location>
</feature>
<dbReference type="EMBL" id="KI968722">
    <property type="protein sequence ID" value="EUN28313.1"/>
    <property type="molecule type" value="Genomic_DNA"/>
</dbReference>
<dbReference type="GeneID" id="26251597"/>
<evidence type="ECO:0000256" key="1">
    <source>
        <dbReference type="SAM" id="MobiDB-lite"/>
    </source>
</evidence>
<proteinExistence type="predicted"/>